<dbReference type="AlphaFoldDB" id="A0A409XY84"/>
<keyword evidence="3" id="KW-1185">Reference proteome</keyword>
<dbReference type="OrthoDB" id="2538461at2759"/>
<accession>A0A409XY84</accession>
<reference evidence="2 3" key="1">
    <citation type="journal article" date="2018" name="Evol. Lett.">
        <title>Horizontal gene cluster transfer increased hallucinogenic mushroom diversity.</title>
        <authorList>
            <person name="Reynolds H.T."/>
            <person name="Vijayakumar V."/>
            <person name="Gluck-Thaler E."/>
            <person name="Korotkin H.B."/>
            <person name="Matheny P.B."/>
            <person name="Slot J.C."/>
        </authorList>
    </citation>
    <scope>NUCLEOTIDE SEQUENCE [LARGE SCALE GENOMIC DNA]</scope>
    <source>
        <strain evidence="2 3">SRW20</strain>
    </source>
</reference>
<protein>
    <submittedName>
        <fullName evidence="2">Uncharacterized protein</fullName>
    </submittedName>
</protein>
<name>A0A409XY84_9AGAR</name>
<feature type="region of interest" description="Disordered" evidence="1">
    <location>
        <begin position="1"/>
        <end position="95"/>
    </location>
</feature>
<dbReference type="InParanoid" id="A0A409XY84"/>
<evidence type="ECO:0000313" key="2">
    <source>
        <dbReference type="EMBL" id="PPQ95738.1"/>
    </source>
</evidence>
<feature type="compositionally biased region" description="Acidic residues" evidence="1">
    <location>
        <begin position="33"/>
        <end position="87"/>
    </location>
</feature>
<dbReference type="EMBL" id="NHYE01001416">
    <property type="protein sequence ID" value="PPQ95738.1"/>
    <property type="molecule type" value="Genomic_DNA"/>
</dbReference>
<organism evidence="2 3">
    <name type="scientific">Gymnopilus dilepis</name>
    <dbReference type="NCBI Taxonomy" id="231916"/>
    <lineage>
        <taxon>Eukaryota</taxon>
        <taxon>Fungi</taxon>
        <taxon>Dikarya</taxon>
        <taxon>Basidiomycota</taxon>
        <taxon>Agaricomycotina</taxon>
        <taxon>Agaricomycetes</taxon>
        <taxon>Agaricomycetidae</taxon>
        <taxon>Agaricales</taxon>
        <taxon>Agaricineae</taxon>
        <taxon>Hymenogastraceae</taxon>
        <taxon>Gymnopilus</taxon>
    </lineage>
</organism>
<gene>
    <name evidence="2" type="ORF">CVT26_015864</name>
</gene>
<evidence type="ECO:0000313" key="3">
    <source>
        <dbReference type="Proteomes" id="UP000284706"/>
    </source>
</evidence>
<feature type="compositionally biased region" description="Basic and acidic residues" evidence="1">
    <location>
        <begin position="275"/>
        <end position="284"/>
    </location>
</feature>
<feature type="compositionally biased region" description="Basic residues" evidence="1">
    <location>
        <begin position="1"/>
        <end position="11"/>
    </location>
</feature>
<comment type="caution">
    <text evidence="2">The sequence shown here is derived from an EMBL/GenBank/DDBJ whole genome shotgun (WGS) entry which is preliminary data.</text>
</comment>
<proteinExistence type="predicted"/>
<feature type="region of interest" description="Disordered" evidence="1">
    <location>
        <begin position="158"/>
        <end position="345"/>
    </location>
</feature>
<dbReference type="STRING" id="231916.A0A409XY84"/>
<dbReference type="Proteomes" id="UP000284706">
    <property type="component" value="Unassembled WGS sequence"/>
</dbReference>
<sequence length="345" mass="37804">MFKRVEKRRRKKQEEEELGLDEDMKEVLGIQETDSEESASDTDSDSEGEDGFALGEEDEELEGADLGAEEEAGSEEEDDEQGEDEDPNISVGQALDEPIYVVSVLPDIRSCIVCPGKLLKSAKMAHERRFKLLKRLSQDCDRDESAWEVIRRHDEERQKLPEVQAAKHAAPTLSRRAEKKKAQQARRKLKREKFKARQAAKKTAAATASDSKTESTPQNTSVASSDLAPGGTNGSSSLRPKKKRRIGDTSKSTLGTASKEPAVGISGKKRSPSKPIEDPAHDAPEVPSASNKISEKKALPAEDVSVKSIVRSASDRAKNARSKALIMSKQEKSDKISSKKSAKLP</sequence>
<feature type="compositionally biased region" description="Basic residues" evidence="1">
    <location>
        <begin position="177"/>
        <end position="200"/>
    </location>
</feature>
<feature type="compositionally biased region" description="Acidic residues" evidence="1">
    <location>
        <begin position="15"/>
        <end position="24"/>
    </location>
</feature>
<evidence type="ECO:0000256" key="1">
    <source>
        <dbReference type="SAM" id="MobiDB-lite"/>
    </source>
</evidence>
<feature type="compositionally biased region" description="Low complexity" evidence="1">
    <location>
        <begin position="201"/>
        <end position="216"/>
    </location>
</feature>